<reference evidence="2" key="2">
    <citation type="submission" date="2015-06" db="UniProtKB">
        <authorList>
            <consortium name="EnsemblPlants"/>
        </authorList>
    </citation>
    <scope>IDENTIFICATION</scope>
</reference>
<dbReference type="EnsemblPlants" id="ORUFI10G19450.1">
    <property type="protein sequence ID" value="ORUFI10G19450.1"/>
    <property type="gene ID" value="ORUFI10G19450"/>
</dbReference>
<feature type="region of interest" description="Disordered" evidence="1">
    <location>
        <begin position="21"/>
        <end position="53"/>
    </location>
</feature>
<reference evidence="3" key="1">
    <citation type="submission" date="2013-06" db="EMBL/GenBank/DDBJ databases">
        <authorList>
            <person name="Zhao Q."/>
        </authorList>
    </citation>
    <scope>NUCLEOTIDE SEQUENCE</scope>
    <source>
        <strain evidence="3">cv. W1943</strain>
    </source>
</reference>
<protein>
    <submittedName>
        <fullName evidence="2">Uncharacterized protein</fullName>
    </submittedName>
</protein>
<feature type="compositionally biased region" description="Basic residues" evidence="1">
    <location>
        <begin position="28"/>
        <end position="38"/>
    </location>
</feature>
<organism evidence="2 3">
    <name type="scientific">Oryza rufipogon</name>
    <name type="common">Brownbeard rice</name>
    <name type="synonym">Asian wild rice</name>
    <dbReference type="NCBI Taxonomy" id="4529"/>
    <lineage>
        <taxon>Eukaryota</taxon>
        <taxon>Viridiplantae</taxon>
        <taxon>Streptophyta</taxon>
        <taxon>Embryophyta</taxon>
        <taxon>Tracheophyta</taxon>
        <taxon>Spermatophyta</taxon>
        <taxon>Magnoliopsida</taxon>
        <taxon>Liliopsida</taxon>
        <taxon>Poales</taxon>
        <taxon>Poaceae</taxon>
        <taxon>BOP clade</taxon>
        <taxon>Oryzoideae</taxon>
        <taxon>Oryzeae</taxon>
        <taxon>Oryzinae</taxon>
        <taxon>Oryza</taxon>
    </lineage>
</organism>
<name>A0A0E0R2D5_ORYRU</name>
<sequence>MEGARPWGLRRLGWRRALPRAPGSGFRSHSRRHRRCSRRLSGSSRQTPSAASVFALRCSPSPRSARLRRHSRRISGFSIRGNYSLLFVDLFVAGDI</sequence>
<evidence type="ECO:0000313" key="2">
    <source>
        <dbReference type="EnsemblPlants" id="ORUFI10G19450.1"/>
    </source>
</evidence>
<dbReference type="Gramene" id="ORUFI10G19450.1">
    <property type="protein sequence ID" value="ORUFI10G19450.1"/>
    <property type="gene ID" value="ORUFI10G19450"/>
</dbReference>
<evidence type="ECO:0000256" key="1">
    <source>
        <dbReference type="SAM" id="MobiDB-lite"/>
    </source>
</evidence>
<dbReference type="HOGENOM" id="CLU_2363405_0_0_1"/>
<proteinExistence type="predicted"/>
<evidence type="ECO:0000313" key="3">
    <source>
        <dbReference type="Proteomes" id="UP000008022"/>
    </source>
</evidence>
<accession>A0A0E0R2D5</accession>
<dbReference type="Proteomes" id="UP000008022">
    <property type="component" value="Unassembled WGS sequence"/>
</dbReference>
<keyword evidence="3" id="KW-1185">Reference proteome</keyword>
<dbReference type="AlphaFoldDB" id="A0A0E0R2D5"/>